<dbReference type="EMBL" id="BAABHC010000029">
    <property type="protein sequence ID" value="GAA4441795.1"/>
    <property type="molecule type" value="Genomic_DNA"/>
</dbReference>
<dbReference type="InterPro" id="IPR000782">
    <property type="entry name" value="FAS1_domain"/>
</dbReference>
<protein>
    <recommendedName>
        <fullName evidence="2">FAS1 domain-containing protein</fullName>
    </recommendedName>
</protein>
<evidence type="ECO:0000256" key="1">
    <source>
        <dbReference type="SAM" id="MobiDB-lite"/>
    </source>
</evidence>
<dbReference type="InterPro" id="IPR036378">
    <property type="entry name" value="FAS1_dom_sf"/>
</dbReference>
<comment type="caution">
    <text evidence="3">The sequence shown here is derived from an EMBL/GenBank/DDBJ whole genome shotgun (WGS) entry which is preliminary data.</text>
</comment>
<feature type="domain" description="FAS1" evidence="2">
    <location>
        <begin position="49"/>
        <end position="181"/>
    </location>
</feature>
<evidence type="ECO:0000313" key="4">
    <source>
        <dbReference type="Proteomes" id="UP001500552"/>
    </source>
</evidence>
<dbReference type="PROSITE" id="PS50213">
    <property type="entry name" value="FAS1"/>
    <property type="match status" value="1"/>
</dbReference>
<dbReference type="Proteomes" id="UP001500552">
    <property type="component" value="Unassembled WGS sequence"/>
</dbReference>
<reference evidence="4" key="1">
    <citation type="journal article" date="2019" name="Int. J. Syst. Evol. Microbiol.">
        <title>The Global Catalogue of Microorganisms (GCM) 10K type strain sequencing project: providing services to taxonomists for standard genome sequencing and annotation.</title>
        <authorList>
            <consortium name="The Broad Institute Genomics Platform"/>
            <consortium name="The Broad Institute Genome Sequencing Center for Infectious Disease"/>
            <person name="Wu L."/>
            <person name="Ma J."/>
        </authorList>
    </citation>
    <scope>NUCLEOTIDE SEQUENCE [LARGE SCALE GENOMIC DNA]</scope>
    <source>
        <strain evidence="4">JCM 17926</strain>
    </source>
</reference>
<dbReference type="Gene3D" id="2.30.180.10">
    <property type="entry name" value="FAS1 domain"/>
    <property type="match status" value="1"/>
</dbReference>
<sequence>MDNAGVATESPVTDGNETGAQAPMDPDTDMSSERTADANVSAGNDLGSNLNIVALVQQNPDLSTFLELIRAADLLVTLESPAPYTVFAPTNEAFAALPNGALENLKDPANKLELTRILQAHVLPNRISTEEMQGNMPMKTAQGEELVVMRNGTELTVGGASIITPDVRASNGVVHVIDKVLIPPKSNEN</sequence>
<dbReference type="SMART" id="SM00554">
    <property type="entry name" value="FAS1"/>
    <property type="match status" value="1"/>
</dbReference>
<dbReference type="InterPro" id="IPR050904">
    <property type="entry name" value="Adhesion/Biosynth-related"/>
</dbReference>
<proteinExistence type="predicted"/>
<evidence type="ECO:0000313" key="3">
    <source>
        <dbReference type="EMBL" id="GAA4441795.1"/>
    </source>
</evidence>
<dbReference type="PANTHER" id="PTHR10900:SF77">
    <property type="entry name" value="FI19380P1"/>
    <property type="match status" value="1"/>
</dbReference>
<evidence type="ECO:0000259" key="2">
    <source>
        <dbReference type="PROSITE" id="PS50213"/>
    </source>
</evidence>
<gene>
    <name evidence="3" type="ORF">GCM10023188_40740</name>
</gene>
<dbReference type="Pfam" id="PF02469">
    <property type="entry name" value="Fasciclin"/>
    <property type="match status" value="1"/>
</dbReference>
<dbReference type="SUPFAM" id="SSF82153">
    <property type="entry name" value="FAS1 domain"/>
    <property type="match status" value="1"/>
</dbReference>
<dbReference type="PANTHER" id="PTHR10900">
    <property type="entry name" value="PERIOSTIN-RELATED"/>
    <property type="match status" value="1"/>
</dbReference>
<feature type="region of interest" description="Disordered" evidence="1">
    <location>
        <begin position="1"/>
        <end position="42"/>
    </location>
</feature>
<feature type="compositionally biased region" description="Polar residues" evidence="1">
    <location>
        <begin position="10"/>
        <end position="19"/>
    </location>
</feature>
<organism evidence="3 4">
    <name type="scientific">Pontibacter saemangeumensis</name>
    <dbReference type="NCBI Taxonomy" id="1084525"/>
    <lineage>
        <taxon>Bacteria</taxon>
        <taxon>Pseudomonadati</taxon>
        <taxon>Bacteroidota</taxon>
        <taxon>Cytophagia</taxon>
        <taxon>Cytophagales</taxon>
        <taxon>Hymenobacteraceae</taxon>
        <taxon>Pontibacter</taxon>
    </lineage>
</organism>
<accession>A0ABP8M3K2</accession>
<name>A0ABP8M3K2_9BACT</name>
<keyword evidence="4" id="KW-1185">Reference proteome</keyword>